<gene>
    <name evidence="1" type="primary">bcsQ</name>
    <name evidence="1" type="ORF">IHBHHGIJ_01981</name>
    <name evidence="2" type="ORF">KFEGEMFD_01583</name>
</gene>
<dbReference type="CDD" id="cd02042">
    <property type="entry name" value="ParAB_family"/>
    <property type="match status" value="1"/>
</dbReference>
<dbReference type="Pfam" id="PF06564">
    <property type="entry name" value="CBP_BcsQ"/>
    <property type="match status" value="1"/>
</dbReference>
<proteinExistence type="predicted"/>
<dbReference type="Proteomes" id="UP000435877">
    <property type="component" value="Unassembled WGS sequence"/>
</dbReference>
<evidence type="ECO:0000313" key="3">
    <source>
        <dbReference type="Proteomes" id="UP000435877"/>
    </source>
</evidence>
<dbReference type="Proteomes" id="UP000439591">
    <property type="component" value="Unassembled WGS sequence"/>
</dbReference>
<evidence type="ECO:0000313" key="4">
    <source>
        <dbReference type="Proteomes" id="UP000439591"/>
    </source>
</evidence>
<evidence type="ECO:0000313" key="2">
    <source>
        <dbReference type="EMBL" id="CAA0097680.1"/>
    </source>
</evidence>
<dbReference type="OrthoDB" id="69313at2"/>
<protein>
    <submittedName>
        <fullName evidence="1">Cellulose biosynthesis protein BcsQ</fullName>
    </submittedName>
</protein>
<reference evidence="3 4" key="1">
    <citation type="submission" date="2019-11" db="EMBL/GenBank/DDBJ databases">
        <authorList>
            <person name="Holert J."/>
        </authorList>
    </citation>
    <scope>NUCLEOTIDE SEQUENCE [LARGE SCALE GENOMIC DNA]</scope>
    <source>
        <strain evidence="2">BC3_2A</strain>
        <strain evidence="1">SB11_1A</strain>
    </source>
</reference>
<dbReference type="PANTHER" id="PTHR13696:SF99">
    <property type="entry name" value="COBYRINIC ACID AC-DIAMIDE SYNTHASE"/>
    <property type="match status" value="1"/>
</dbReference>
<dbReference type="InterPro" id="IPR050678">
    <property type="entry name" value="DNA_Partitioning_ATPase"/>
</dbReference>
<evidence type="ECO:0000313" key="1">
    <source>
        <dbReference type="EMBL" id="CAA0090268.1"/>
    </source>
</evidence>
<accession>A0A5S9NJG3</accession>
<organism evidence="1 3">
    <name type="scientific">Zhongshania aliphaticivorans</name>
    <dbReference type="NCBI Taxonomy" id="1470434"/>
    <lineage>
        <taxon>Bacteria</taxon>
        <taxon>Pseudomonadati</taxon>
        <taxon>Pseudomonadota</taxon>
        <taxon>Gammaproteobacteria</taxon>
        <taxon>Cellvibrionales</taxon>
        <taxon>Spongiibacteraceae</taxon>
        <taxon>Zhongshania</taxon>
    </lineage>
</organism>
<dbReference type="Gene3D" id="3.40.50.300">
    <property type="entry name" value="P-loop containing nucleotide triphosphate hydrolases"/>
    <property type="match status" value="1"/>
</dbReference>
<dbReference type="AlphaFoldDB" id="A0A5S9NJG3"/>
<keyword evidence="3" id="KW-1185">Reference proteome</keyword>
<dbReference type="EMBL" id="CACSIK010000001">
    <property type="protein sequence ID" value="CAA0090268.1"/>
    <property type="molecule type" value="Genomic_DNA"/>
</dbReference>
<dbReference type="EMBL" id="CACSIM010000002">
    <property type="protein sequence ID" value="CAA0097680.1"/>
    <property type="molecule type" value="Genomic_DNA"/>
</dbReference>
<dbReference type="InterPro" id="IPR027417">
    <property type="entry name" value="P-loop_NTPase"/>
</dbReference>
<dbReference type="NCBIfam" id="TIGR03371">
    <property type="entry name" value="cellulose_yhjQ"/>
    <property type="match status" value="1"/>
</dbReference>
<dbReference type="RefSeq" id="WP_159268577.1">
    <property type="nucleotide sequence ID" value="NZ_CACSIK010000001.1"/>
</dbReference>
<dbReference type="PANTHER" id="PTHR13696">
    <property type="entry name" value="P-LOOP CONTAINING NUCLEOSIDE TRIPHOSPHATE HYDROLASE"/>
    <property type="match status" value="1"/>
</dbReference>
<dbReference type="SUPFAM" id="SSF52540">
    <property type="entry name" value="P-loop containing nucleoside triphosphate hydrolases"/>
    <property type="match status" value="1"/>
</dbReference>
<dbReference type="InterPro" id="IPR017746">
    <property type="entry name" value="Cellulose_synthase_operon_BcsQ"/>
</dbReference>
<name>A0A5S9NJG3_9GAMM</name>
<sequence length="256" mass="27852">MAVICISSPKGGVGKTTCTANLAYGLRRRGFRVIAVDFDPQNALRLHFGVRLDDGRGFVENAVASEDWSSLTVEIADNLFVLPYGYPSQAMSNAFEQYLRQPAFLRSRFASLSQSRGTVIIADLPPGQSRALSAVAGLADLRLTVLLSDSASISLLPAVENGSYYPSDVPAESRHGLVLNQVDPRSRLNSEICTFMENRFGEEIMGLIHRDEAVLEANAKQRIVFESAPGSLAAQDLDALVNRVMKELIHLEKLGG</sequence>